<accession>A0A6N6M7F1</accession>
<gene>
    <name evidence="3" type="ORF">F3059_00570</name>
</gene>
<evidence type="ECO:0000313" key="4">
    <source>
        <dbReference type="Proteomes" id="UP000435357"/>
    </source>
</evidence>
<dbReference type="SUPFAM" id="SSF52172">
    <property type="entry name" value="CheY-like"/>
    <property type="match status" value="1"/>
</dbReference>
<dbReference type="AlphaFoldDB" id="A0A6N6M7F1"/>
<dbReference type="PANTHER" id="PTHR44520:SF2">
    <property type="entry name" value="RESPONSE REGULATOR RCP1"/>
    <property type="match status" value="1"/>
</dbReference>
<dbReference type="Proteomes" id="UP000435357">
    <property type="component" value="Unassembled WGS sequence"/>
</dbReference>
<dbReference type="SMART" id="SM00448">
    <property type="entry name" value="REC"/>
    <property type="match status" value="1"/>
</dbReference>
<dbReference type="EMBL" id="WACR01000001">
    <property type="protein sequence ID" value="KAB1065998.1"/>
    <property type="molecule type" value="Genomic_DNA"/>
</dbReference>
<dbReference type="InterPro" id="IPR001789">
    <property type="entry name" value="Sig_transdc_resp-reg_receiver"/>
</dbReference>
<keyword evidence="4" id="KW-1185">Reference proteome</keyword>
<dbReference type="InterPro" id="IPR011006">
    <property type="entry name" value="CheY-like_superfamily"/>
</dbReference>
<dbReference type="Pfam" id="PF00072">
    <property type="entry name" value="Response_reg"/>
    <property type="match status" value="1"/>
</dbReference>
<feature type="domain" description="Response regulatory" evidence="2">
    <location>
        <begin position="9"/>
        <end position="125"/>
    </location>
</feature>
<feature type="modified residue" description="4-aspartylphosphate" evidence="1">
    <location>
        <position position="60"/>
    </location>
</feature>
<organism evidence="3 4">
    <name type="scientific">Salibacter halophilus</name>
    <dbReference type="NCBI Taxonomy" id="1803916"/>
    <lineage>
        <taxon>Bacteria</taxon>
        <taxon>Pseudomonadati</taxon>
        <taxon>Bacteroidota</taxon>
        <taxon>Flavobacteriia</taxon>
        <taxon>Flavobacteriales</taxon>
        <taxon>Salibacteraceae</taxon>
        <taxon>Salibacter</taxon>
    </lineage>
</organism>
<evidence type="ECO:0000256" key="1">
    <source>
        <dbReference type="PROSITE-ProRule" id="PRU00169"/>
    </source>
</evidence>
<dbReference type="OrthoDB" id="673128at2"/>
<name>A0A6N6M7F1_9FLAO</name>
<comment type="caution">
    <text evidence="3">The sequence shown here is derived from an EMBL/GenBank/DDBJ whole genome shotgun (WGS) entry which is preliminary data.</text>
</comment>
<dbReference type="PROSITE" id="PS50110">
    <property type="entry name" value="RESPONSE_REGULATORY"/>
    <property type="match status" value="1"/>
</dbReference>
<keyword evidence="1" id="KW-0597">Phosphoprotein</keyword>
<dbReference type="CDD" id="cd00156">
    <property type="entry name" value="REC"/>
    <property type="match status" value="1"/>
</dbReference>
<dbReference type="GO" id="GO:0000160">
    <property type="term" value="P:phosphorelay signal transduction system"/>
    <property type="evidence" value="ECO:0007669"/>
    <property type="project" value="InterPro"/>
</dbReference>
<dbReference type="PANTHER" id="PTHR44520">
    <property type="entry name" value="RESPONSE REGULATOR RCP1-RELATED"/>
    <property type="match status" value="1"/>
</dbReference>
<sequence>MNRGSNVLKVLLVDDQKITNFINLKVFEMVSVENQTIDYTDPEIAFRELDNHNPDIIFLDLMMPRLNGWEFLDRMKSQKIELPVVILSSSTSPEDFSRAEQYNNVLDYFTKPLQRDDIEKLLAKL</sequence>
<dbReference type="Gene3D" id="3.40.50.2300">
    <property type="match status" value="1"/>
</dbReference>
<proteinExistence type="predicted"/>
<evidence type="ECO:0000259" key="2">
    <source>
        <dbReference type="PROSITE" id="PS50110"/>
    </source>
</evidence>
<protein>
    <submittedName>
        <fullName evidence="3">Response regulator</fullName>
    </submittedName>
</protein>
<reference evidence="3 4" key="1">
    <citation type="submission" date="2019-09" db="EMBL/GenBank/DDBJ databases">
        <title>Genomes of Cryomorphaceae.</title>
        <authorList>
            <person name="Bowman J.P."/>
        </authorList>
    </citation>
    <scope>NUCLEOTIDE SEQUENCE [LARGE SCALE GENOMIC DNA]</scope>
    <source>
        <strain evidence="3 4">KCTC 52047</strain>
    </source>
</reference>
<dbReference type="InterPro" id="IPR052893">
    <property type="entry name" value="TCS_response_regulator"/>
</dbReference>
<dbReference type="RefSeq" id="WP_151165986.1">
    <property type="nucleotide sequence ID" value="NZ_WACR01000001.1"/>
</dbReference>
<evidence type="ECO:0000313" key="3">
    <source>
        <dbReference type="EMBL" id="KAB1065998.1"/>
    </source>
</evidence>